<dbReference type="Gene3D" id="3.30.200.20">
    <property type="entry name" value="Phosphorylase Kinase, domain 1"/>
    <property type="match status" value="1"/>
</dbReference>
<proteinExistence type="predicted"/>
<feature type="domain" description="Protein kinase" evidence="1">
    <location>
        <begin position="134"/>
        <end position="450"/>
    </location>
</feature>
<evidence type="ECO:0000313" key="3">
    <source>
        <dbReference type="Proteomes" id="UP000887116"/>
    </source>
</evidence>
<dbReference type="GO" id="GO:0005634">
    <property type="term" value="C:nucleus"/>
    <property type="evidence" value="ECO:0007669"/>
    <property type="project" value="TreeGrafter"/>
</dbReference>
<reference evidence="2" key="1">
    <citation type="submission" date="2020-07" db="EMBL/GenBank/DDBJ databases">
        <title>Multicomponent nature underlies the extraordinary mechanical properties of spider dragline silk.</title>
        <authorList>
            <person name="Kono N."/>
            <person name="Nakamura H."/>
            <person name="Mori M."/>
            <person name="Yoshida Y."/>
            <person name="Ohtoshi R."/>
            <person name="Malay A.D."/>
            <person name="Moran D.A.P."/>
            <person name="Tomita M."/>
            <person name="Numata K."/>
            <person name="Arakawa K."/>
        </authorList>
    </citation>
    <scope>NUCLEOTIDE SEQUENCE</scope>
</reference>
<dbReference type="EMBL" id="BMAO01016881">
    <property type="protein sequence ID" value="GFR11932.1"/>
    <property type="molecule type" value="Genomic_DNA"/>
</dbReference>
<dbReference type="GO" id="GO:0000278">
    <property type="term" value="P:mitotic cell cycle"/>
    <property type="evidence" value="ECO:0007669"/>
    <property type="project" value="TreeGrafter"/>
</dbReference>
<dbReference type="AlphaFoldDB" id="A0A8X6LKP5"/>
<comment type="caution">
    <text evidence="2">The sequence shown here is derived from an EMBL/GenBank/DDBJ whole genome shotgun (WGS) entry which is preliminary data.</text>
</comment>
<gene>
    <name evidence="2" type="primary">Haspin</name>
    <name evidence="2" type="ORF">TNCT_510831</name>
</gene>
<dbReference type="PANTHER" id="PTHR24419:SF18">
    <property type="entry name" value="SERINE_THREONINE-PROTEIN KINASE HASPIN"/>
    <property type="match status" value="1"/>
</dbReference>
<dbReference type="GO" id="GO:0005524">
    <property type="term" value="F:ATP binding"/>
    <property type="evidence" value="ECO:0007669"/>
    <property type="project" value="InterPro"/>
</dbReference>
<dbReference type="InterPro" id="IPR011009">
    <property type="entry name" value="Kinase-like_dom_sf"/>
</dbReference>
<evidence type="ECO:0000259" key="1">
    <source>
        <dbReference type="SMART" id="SM00220"/>
    </source>
</evidence>
<dbReference type="GO" id="GO:0005737">
    <property type="term" value="C:cytoplasm"/>
    <property type="evidence" value="ECO:0007669"/>
    <property type="project" value="TreeGrafter"/>
</dbReference>
<dbReference type="Pfam" id="PF12330">
    <property type="entry name" value="Haspin_kinase"/>
    <property type="match status" value="1"/>
</dbReference>
<dbReference type="SUPFAM" id="SSF56112">
    <property type="entry name" value="Protein kinase-like (PK-like)"/>
    <property type="match status" value="1"/>
</dbReference>
<dbReference type="InterPro" id="IPR000719">
    <property type="entry name" value="Prot_kinase_dom"/>
</dbReference>
<dbReference type="SMART" id="SM00220">
    <property type="entry name" value="S_TKc"/>
    <property type="match status" value="1"/>
</dbReference>
<evidence type="ECO:0000313" key="2">
    <source>
        <dbReference type="EMBL" id="GFR11932.1"/>
    </source>
</evidence>
<name>A0A8X6LKP5_TRICU</name>
<dbReference type="Gene3D" id="1.10.510.10">
    <property type="entry name" value="Transferase(Phosphotransferase) domain 1"/>
    <property type="match status" value="1"/>
</dbReference>
<keyword evidence="3" id="KW-1185">Reference proteome</keyword>
<dbReference type="GO" id="GO:0035556">
    <property type="term" value="P:intracellular signal transduction"/>
    <property type="evidence" value="ECO:0007669"/>
    <property type="project" value="TreeGrafter"/>
</dbReference>
<organism evidence="2 3">
    <name type="scientific">Trichonephila clavata</name>
    <name type="common">Joro spider</name>
    <name type="synonym">Nephila clavata</name>
    <dbReference type="NCBI Taxonomy" id="2740835"/>
    <lineage>
        <taxon>Eukaryota</taxon>
        <taxon>Metazoa</taxon>
        <taxon>Ecdysozoa</taxon>
        <taxon>Arthropoda</taxon>
        <taxon>Chelicerata</taxon>
        <taxon>Arachnida</taxon>
        <taxon>Araneae</taxon>
        <taxon>Araneomorphae</taxon>
        <taxon>Entelegynae</taxon>
        <taxon>Araneoidea</taxon>
        <taxon>Nephilidae</taxon>
        <taxon>Trichonephila</taxon>
    </lineage>
</organism>
<dbReference type="Proteomes" id="UP000887116">
    <property type="component" value="Unassembled WGS sequence"/>
</dbReference>
<protein>
    <recommendedName>
        <fullName evidence="1">Protein kinase domain-containing protein</fullName>
    </recommendedName>
</protein>
<dbReference type="OrthoDB" id="6421756at2759"/>
<dbReference type="GO" id="GO:0072354">
    <property type="term" value="F:histone H3T3 kinase activity"/>
    <property type="evidence" value="ECO:0007669"/>
    <property type="project" value="TreeGrafter"/>
</dbReference>
<dbReference type="PANTHER" id="PTHR24419">
    <property type="entry name" value="INTERLEUKIN-1 RECEPTOR-ASSOCIATED KINASE"/>
    <property type="match status" value="1"/>
</dbReference>
<sequence length="454" mass="53183">MIVGIPMLDVPLPVIAGLLLGSAGQFEILESTRRILRKLDFINKREKTIGIRSKYKKKHMHALLKSLKCNKAINRFSMLSKHVSRICVPEKLLFSKNFPPNINPEIPVDVEKVLKFCNVKTEVKFVEAVPFWKQRTARKIREGAYGEVYSFRNVDGTRRILKCIPISGQHPTNSYRNISLEMAVPDIISSNINLVRDRFPEILMKAWWDYKNSFDRLKDPAEHPQPDQYPEQQLFLTIESSYCGEPLTRNILQNAWLGVSIMSQIVSALAVAEAAYNFEHRDLHLENILVQNTKAVSLKYTIHNKHFSVQTIGYQIFIIDFTLSRIYNDKNVYCIDLDEIVRKNCETTEPFYNIWFDHMNMYKIMAEYSKSQWHKYMPVTNIIWLKHVNENILNYLEDNNPHFTKIVPPPEEQDQMKAIRLLRKWNDRILEHKSALDLLQNLILQDNPITFVHQ</sequence>
<accession>A0A8X6LKP5</accession>